<dbReference type="Gene3D" id="3.50.50.100">
    <property type="match status" value="1"/>
</dbReference>
<dbReference type="PANTHER" id="PTHR43755:SF1">
    <property type="entry name" value="FAD-DEPENDENT PYRIDINE NUCLEOTIDE-DISULPHIDE OXIDOREDUCTASE"/>
    <property type="match status" value="1"/>
</dbReference>
<dbReference type="InterPro" id="IPR052541">
    <property type="entry name" value="SQRD"/>
</dbReference>
<dbReference type="Pfam" id="PF07992">
    <property type="entry name" value="Pyr_redox_2"/>
    <property type="match status" value="1"/>
</dbReference>
<evidence type="ECO:0000259" key="1">
    <source>
        <dbReference type="Pfam" id="PF07992"/>
    </source>
</evidence>
<reference evidence="2" key="1">
    <citation type="submission" date="2016-10" db="EMBL/GenBank/DDBJ databases">
        <authorList>
            <person name="de Groot N.N."/>
        </authorList>
    </citation>
    <scope>NUCLEOTIDE SEQUENCE</scope>
</reference>
<dbReference type="InterPro" id="IPR036188">
    <property type="entry name" value="FAD/NAD-bd_sf"/>
</dbReference>
<dbReference type="EMBL" id="FPIB01000024">
    <property type="protein sequence ID" value="SFV90808.1"/>
    <property type="molecule type" value="Genomic_DNA"/>
</dbReference>
<gene>
    <name evidence="2" type="ORF">MNB_SV-4-384</name>
</gene>
<name>A0A1W1EA49_9ZZZZ</name>
<dbReference type="InterPro" id="IPR023753">
    <property type="entry name" value="FAD/NAD-binding_dom"/>
</dbReference>
<organism evidence="2">
    <name type="scientific">hydrothermal vent metagenome</name>
    <dbReference type="NCBI Taxonomy" id="652676"/>
    <lineage>
        <taxon>unclassified sequences</taxon>
        <taxon>metagenomes</taxon>
        <taxon>ecological metagenomes</taxon>
    </lineage>
</organism>
<accession>A0A1W1EA49</accession>
<evidence type="ECO:0000313" key="2">
    <source>
        <dbReference type="EMBL" id="SFV90808.1"/>
    </source>
</evidence>
<dbReference type="AlphaFoldDB" id="A0A1W1EA49"/>
<feature type="domain" description="FAD/NAD(P)-binding" evidence="1">
    <location>
        <begin position="3"/>
        <end position="144"/>
    </location>
</feature>
<sequence>MARLVILGAGVAGHTAASFAKKWLGKDHEVVVVTPNSQWNWIPSNIWVGVGQMSKEDVVFPLAPVYEKAGINYKQAKAVSIHPEGSSKSDKPFVTIKYTGQGKEDQTEEVTYDYLINATGPKLNFDATPGLGNGNGHVGKHTVSVCTADHALHANIELRRIIEEMKKGAQKKFLIGTGHGMCTCQGAAFEYIFNVEHELKQAGVRDKATITYISNEYEMGDFGVGGMHIKRGGYVTSGKVFAESLFTERDVKWITRVHVNKVEEKKVSYEKLDGSQGEEEFDFAMLIPPFAGAGMKAYDKNGEDITSKLFNPSGFMFVDADYTAKPYEEWKPNDWPKTLQNPDYKNIFAAGIAFAPPHLISKPFSSPNGTPINPTPPRTGMPSAMMGRAVANSICDMIQGKTTEATHTACMSEMGAACVASAGKGFFNGSAVAMTMYPIIPDYEKYEFGRDLNGTFGTIGLAGHWVKHFLHHAFIWKAKLKPGWTLIPE</sequence>
<dbReference type="PANTHER" id="PTHR43755">
    <property type="match status" value="1"/>
</dbReference>
<dbReference type="SUPFAM" id="SSF51905">
    <property type="entry name" value="FAD/NAD(P)-binding domain"/>
    <property type="match status" value="2"/>
</dbReference>
<protein>
    <submittedName>
        <fullName evidence="2">Sulfide:quinone oxidoreductase</fullName>
    </submittedName>
</protein>
<proteinExistence type="predicted"/>
<dbReference type="GO" id="GO:0016491">
    <property type="term" value="F:oxidoreductase activity"/>
    <property type="evidence" value="ECO:0007669"/>
    <property type="project" value="InterPro"/>
</dbReference>